<dbReference type="EC" id="3.1.21.-" evidence="3"/>
<dbReference type="Pfam" id="PF04471">
    <property type="entry name" value="Mrr_cat"/>
    <property type="match status" value="1"/>
</dbReference>
<dbReference type="InterPro" id="IPR011856">
    <property type="entry name" value="tRNA_endonuc-like_dom_sf"/>
</dbReference>
<dbReference type="EMBL" id="CP102290">
    <property type="protein sequence ID" value="UWP60747.1"/>
    <property type="molecule type" value="Genomic_DNA"/>
</dbReference>
<organism evidence="3 4">
    <name type="scientific">Ruminococcus gauvreauii</name>
    <dbReference type="NCBI Taxonomy" id="438033"/>
    <lineage>
        <taxon>Bacteria</taxon>
        <taxon>Bacillati</taxon>
        <taxon>Bacillota</taxon>
        <taxon>Clostridia</taxon>
        <taxon>Eubacteriales</taxon>
        <taxon>Oscillospiraceae</taxon>
        <taxon>Ruminococcus</taxon>
    </lineage>
</organism>
<proteinExistence type="predicted"/>
<evidence type="ECO:0000313" key="3">
    <source>
        <dbReference type="EMBL" id="UWP60747.1"/>
    </source>
</evidence>
<dbReference type="GO" id="GO:0004519">
    <property type="term" value="F:endonuclease activity"/>
    <property type="evidence" value="ECO:0007669"/>
    <property type="project" value="UniProtKB-KW"/>
</dbReference>
<dbReference type="GO" id="GO:0016787">
    <property type="term" value="F:hydrolase activity"/>
    <property type="evidence" value="ECO:0007669"/>
    <property type="project" value="UniProtKB-KW"/>
</dbReference>
<dbReference type="SUPFAM" id="SSF52980">
    <property type="entry name" value="Restriction endonuclease-like"/>
    <property type="match status" value="1"/>
</dbReference>
<evidence type="ECO:0000313" key="4">
    <source>
        <dbReference type="Proteomes" id="UP001060164"/>
    </source>
</evidence>
<dbReference type="InterPro" id="IPR052906">
    <property type="entry name" value="Type_IV_Methyl-Rstrct_Enzyme"/>
</dbReference>
<dbReference type="PANTHER" id="PTHR30015">
    <property type="entry name" value="MRR RESTRICTION SYSTEM PROTEIN"/>
    <property type="match status" value="1"/>
</dbReference>
<reference evidence="3" key="1">
    <citation type="journal article" date="2022" name="Cell">
        <title>Design, construction, and in vivo augmentation of a complex gut microbiome.</title>
        <authorList>
            <person name="Cheng A.G."/>
            <person name="Ho P.Y."/>
            <person name="Aranda-Diaz A."/>
            <person name="Jain S."/>
            <person name="Yu F.B."/>
            <person name="Meng X."/>
            <person name="Wang M."/>
            <person name="Iakiviak M."/>
            <person name="Nagashima K."/>
            <person name="Zhao A."/>
            <person name="Murugkar P."/>
            <person name="Patil A."/>
            <person name="Atabakhsh K."/>
            <person name="Weakley A."/>
            <person name="Yan J."/>
            <person name="Brumbaugh A.R."/>
            <person name="Higginbottom S."/>
            <person name="Dimas A."/>
            <person name="Shiver A.L."/>
            <person name="Deutschbauer A."/>
            <person name="Neff N."/>
            <person name="Sonnenburg J.L."/>
            <person name="Huang K.C."/>
            <person name="Fischbach M.A."/>
        </authorList>
    </citation>
    <scope>NUCLEOTIDE SEQUENCE</scope>
    <source>
        <strain evidence="3">DSM 19829</strain>
    </source>
</reference>
<evidence type="ECO:0000259" key="2">
    <source>
        <dbReference type="Pfam" id="PF14338"/>
    </source>
</evidence>
<dbReference type="Proteomes" id="UP001060164">
    <property type="component" value="Chromosome"/>
</dbReference>
<dbReference type="Gene3D" id="3.40.1350.10">
    <property type="match status" value="1"/>
</dbReference>
<dbReference type="Pfam" id="PF14338">
    <property type="entry name" value="Mrr_N"/>
    <property type="match status" value="1"/>
</dbReference>
<dbReference type="InterPro" id="IPR011335">
    <property type="entry name" value="Restrct_endonuc-II-like"/>
</dbReference>
<feature type="domain" description="Restriction system protein Mrr-like N-terminal" evidence="2">
    <location>
        <begin position="10"/>
        <end position="93"/>
    </location>
</feature>
<dbReference type="PANTHER" id="PTHR30015:SF7">
    <property type="entry name" value="TYPE IV METHYL-DIRECTED RESTRICTION ENZYME ECOKMRR"/>
    <property type="match status" value="1"/>
</dbReference>
<name>A0ABY5VK81_9FIRM</name>
<feature type="domain" description="Restriction endonuclease type IV Mrr" evidence="1">
    <location>
        <begin position="160"/>
        <end position="276"/>
    </location>
</feature>
<keyword evidence="3" id="KW-0378">Hydrolase</keyword>
<protein>
    <submittedName>
        <fullName evidence="3">Restriction endonuclease</fullName>
        <ecNumber evidence="3">3.1.21.-</ecNumber>
    </submittedName>
</protein>
<keyword evidence="3" id="KW-0540">Nuclease</keyword>
<keyword evidence="3" id="KW-0255">Endonuclease</keyword>
<keyword evidence="4" id="KW-1185">Reference proteome</keyword>
<dbReference type="RefSeq" id="WP_028530344.1">
    <property type="nucleotide sequence ID" value="NZ_CABLBR010000002.1"/>
</dbReference>
<dbReference type="InterPro" id="IPR025745">
    <property type="entry name" value="Mrr-like_N_dom"/>
</dbReference>
<accession>A0ABY5VK81</accession>
<gene>
    <name evidence="3" type="ORF">NQ502_06850</name>
</gene>
<sequence>MPNNIPRYFEMHKPFLEVLKDGECHELKEIKKYVAELFELTEEDMAVLLPSGRQKVFASRISWAGTYLKKAGLISSSRRAVFSITAEGKRVLQENPEVIDNTYLLRYESFREFWRGSVSQTEVSDEIAEEGTETPDDIFEGAFQKIRENLADEVLNEVMKLSPVMFEKMVLDLLLKMGYGAFENAGQLTPATGDEGIDGIIMEDKLGFDLIYIQAKQWDPSRTVGRPELHTFAGALAGKGGKGLFVTTTKFSAPAKEYAGQQHIVLIDGKKLAELMIEYNFGVSIKKVFEVKTLDTDVFNEYLE</sequence>
<dbReference type="InterPro" id="IPR007560">
    <property type="entry name" value="Restrct_endonuc_IV_Mrr"/>
</dbReference>
<evidence type="ECO:0000259" key="1">
    <source>
        <dbReference type="Pfam" id="PF04471"/>
    </source>
</evidence>